<feature type="region of interest" description="Disordered" evidence="1">
    <location>
        <begin position="1"/>
        <end position="46"/>
    </location>
</feature>
<accession>A0A8H7AAS7</accession>
<gene>
    <name evidence="2" type="ORF">GJ744_000479</name>
</gene>
<evidence type="ECO:0000256" key="1">
    <source>
        <dbReference type="SAM" id="MobiDB-lite"/>
    </source>
</evidence>
<protein>
    <submittedName>
        <fullName evidence="2">Uncharacterized protein</fullName>
    </submittedName>
</protein>
<name>A0A8H7AAS7_9EURO</name>
<comment type="caution">
    <text evidence="2">The sequence shown here is derived from an EMBL/GenBank/DDBJ whole genome shotgun (WGS) entry which is preliminary data.</text>
</comment>
<dbReference type="OrthoDB" id="10424076at2759"/>
<feature type="compositionally biased region" description="Low complexity" evidence="1">
    <location>
        <begin position="350"/>
        <end position="378"/>
    </location>
</feature>
<organism evidence="2 3">
    <name type="scientific">Endocarpon pusillum</name>
    <dbReference type="NCBI Taxonomy" id="364733"/>
    <lineage>
        <taxon>Eukaryota</taxon>
        <taxon>Fungi</taxon>
        <taxon>Dikarya</taxon>
        <taxon>Ascomycota</taxon>
        <taxon>Pezizomycotina</taxon>
        <taxon>Eurotiomycetes</taxon>
        <taxon>Chaetothyriomycetidae</taxon>
        <taxon>Verrucariales</taxon>
        <taxon>Verrucariaceae</taxon>
        <taxon>Endocarpon</taxon>
    </lineage>
</organism>
<proteinExistence type="predicted"/>
<dbReference type="Proteomes" id="UP000606974">
    <property type="component" value="Unassembled WGS sequence"/>
</dbReference>
<evidence type="ECO:0000313" key="2">
    <source>
        <dbReference type="EMBL" id="KAF7505713.1"/>
    </source>
</evidence>
<reference evidence="2" key="1">
    <citation type="submission" date="2020-02" db="EMBL/GenBank/DDBJ databases">
        <authorList>
            <person name="Palmer J.M."/>
        </authorList>
    </citation>
    <scope>NUCLEOTIDE SEQUENCE</scope>
    <source>
        <strain evidence="2">EPUS1.4</strain>
        <tissue evidence="2">Thallus</tissue>
    </source>
</reference>
<feature type="region of interest" description="Disordered" evidence="1">
    <location>
        <begin position="58"/>
        <end position="119"/>
    </location>
</feature>
<dbReference type="EMBL" id="JAACFV010000102">
    <property type="protein sequence ID" value="KAF7505713.1"/>
    <property type="molecule type" value="Genomic_DNA"/>
</dbReference>
<sequence length="826" mass="90198">MAEDCPPCYGEGDEEWTTADEGSQSDQALPSVPTVSSGAPASPLGDLSVVNNVDFLQCSPTYKKGPRQDPDTTSAYAGAGQEESVHSTSAPRPAISAFAATSTPRPTSEAPTTTASNLPEFNFSFGPLAITKSLSSSMAPFSKRAYRQAHQTIEFFEQQPTPTQAPSDARPTPTMTSAGNNHHAATMPGTIQKCPGPEKCADCKAGRTAPTPGGGPSALPAGALPSVSKSVEMTTIHLSDIHYGITHATRASVQAATRFESINPPPQRSTLSWGEMFCCLTDRLQREAARDTILHLVQKIEQDKVEKGCIADYLPFLADRQIIQMIAKAKLSSEWLSKPDEVEASRKWQASSTPAVATPAPVGLKSSDPASKTASKTASAHDEDISQEIDSLHLEEEQNNFKRLKKWGDILIRENRKMRNQWISEAERQLYREQHEAATHPKSTEYLKSLLEAVKAGDEESPTGTMLQDDVSIAMDLAVKTAIPSDPTIAYFQKYKELLAGPGFKPIAKSTLIAWCNRNNFQGWSRETGRIYQRLIRTGDDLPKHAWTSTSPPVWNETERKWLWYEDKETAATTTTTALTKNQKRAKARKEARKAKRDETEIGESVAVAINPAIIDNNNFALDLSAPFPSTPYPPPPSPPHSNASVMPWALSLSASQLASLRGKDRMLGLRAHHASARRFLLSAARLLTPDMFERLVDPAADVLNAMDLPLARYRFVRWLVLGTAAAGQATAAASKKYEGVEEMVAWARGQQVHVPVLAMAGLGEGEVEAGMRPAEILAAVEERVKVGEQEQVETRAEAVMRFLAKWPRLEGVVMGVQRKYRPEIA</sequence>
<feature type="compositionally biased region" description="Polar residues" evidence="1">
    <location>
        <begin position="20"/>
        <end position="39"/>
    </location>
</feature>
<keyword evidence="3" id="KW-1185">Reference proteome</keyword>
<feature type="region of interest" description="Disordered" evidence="1">
    <location>
        <begin position="346"/>
        <end position="384"/>
    </location>
</feature>
<dbReference type="AlphaFoldDB" id="A0A8H7AAS7"/>
<evidence type="ECO:0000313" key="3">
    <source>
        <dbReference type="Proteomes" id="UP000606974"/>
    </source>
</evidence>
<feature type="compositionally biased region" description="Polar residues" evidence="1">
    <location>
        <begin position="99"/>
        <end position="119"/>
    </location>
</feature>